<organism evidence="2 3">
    <name type="scientific">Hydnomerulius pinastri MD-312</name>
    <dbReference type="NCBI Taxonomy" id="994086"/>
    <lineage>
        <taxon>Eukaryota</taxon>
        <taxon>Fungi</taxon>
        <taxon>Dikarya</taxon>
        <taxon>Basidiomycota</taxon>
        <taxon>Agaricomycotina</taxon>
        <taxon>Agaricomycetes</taxon>
        <taxon>Agaricomycetidae</taxon>
        <taxon>Boletales</taxon>
        <taxon>Boletales incertae sedis</taxon>
        <taxon>Leucogyrophana</taxon>
    </lineage>
</organism>
<evidence type="ECO:0000256" key="1">
    <source>
        <dbReference type="SAM" id="Phobius"/>
    </source>
</evidence>
<dbReference type="HOGENOM" id="CLU_015091_2_0_1"/>
<proteinExistence type="predicted"/>
<dbReference type="AlphaFoldDB" id="A0A0C9WDM9"/>
<accession>A0A0C9WDM9</accession>
<protein>
    <submittedName>
        <fullName evidence="2">Uncharacterized protein</fullName>
    </submittedName>
</protein>
<gene>
    <name evidence="2" type="ORF">HYDPIDRAFT_30228</name>
</gene>
<feature type="transmembrane region" description="Helical" evidence="1">
    <location>
        <begin position="302"/>
        <end position="321"/>
    </location>
</feature>
<feature type="transmembrane region" description="Helical" evidence="1">
    <location>
        <begin position="327"/>
        <end position="347"/>
    </location>
</feature>
<feature type="transmembrane region" description="Helical" evidence="1">
    <location>
        <begin position="239"/>
        <end position="261"/>
    </location>
</feature>
<keyword evidence="1" id="KW-1133">Transmembrane helix</keyword>
<evidence type="ECO:0000313" key="3">
    <source>
        <dbReference type="Proteomes" id="UP000053820"/>
    </source>
</evidence>
<evidence type="ECO:0000313" key="2">
    <source>
        <dbReference type="EMBL" id="KIJ62632.1"/>
    </source>
</evidence>
<reference evidence="2 3" key="1">
    <citation type="submission" date="2014-04" db="EMBL/GenBank/DDBJ databases">
        <title>Evolutionary Origins and Diversification of the Mycorrhizal Mutualists.</title>
        <authorList>
            <consortium name="DOE Joint Genome Institute"/>
            <consortium name="Mycorrhizal Genomics Consortium"/>
            <person name="Kohler A."/>
            <person name="Kuo A."/>
            <person name="Nagy L.G."/>
            <person name="Floudas D."/>
            <person name="Copeland A."/>
            <person name="Barry K.W."/>
            <person name="Cichocki N."/>
            <person name="Veneault-Fourrey C."/>
            <person name="LaButti K."/>
            <person name="Lindquist E.A."/>
            <person name="Lipzen A."/>
            <person name="Lundell T."/>
            <person name="Morin E."/>
            <person name="Murat C."/>
            <person name="Riley R."/>
            <person name="Ohm R."/>
            <person name="Sun H."/>
            <person name="Tunlid A."/>
            <person name="Henrissat B."/>
            <person name="Grigoriev I.V."/>
            <person name="Hibbett D.S."/>
            <person name="Martin F."/>
        </authorList>
    </citation>
    <scope>NUCLEOTIDE SEQUENCE [LARGE SCALE GENOMIC DNA]</scope>
    <source>
        <strain evidence="2 3">MD-312</strain>
    </source>
</reference>
<name>A0A0C9WDM9_9AGAM</name>
<dbReference type="Proteomes" id="UP000053820">
    <property type="component" value="Unassembled WGS sequence"/>
</dbReference>
<dbReference type="OrthoDB" id="2692881at2759"/>
<keyword evidence="1" id="KW-0472">Membrane</keyword>
<sequence length="371" mass="41734">MPVCFPLNFAKPHARSGNERWRVARHHFQRTSGPVKTRRTGGIHYPNHVPVKKEFVRGLQGTLVHASAESILSDAYLAPFESGDLQRMLDLMSTVEKPHAHSMCSRLMRMFVRTKFINFCGQAGARLNADQSPCAKLGSGPDPLSRFLRVLDPFLFGAPSGHMKRLWGLWVDRTINLVRWKSFISILSAEWNGFTIYVRPMPFDSKCLLRLYRSTVMLAVDDSPLAIPELNWGSPLQTAAIIATYLSIMTSVGSLITSVLLSGQNRGHESQSTEEAALYMYQVTRTTLGVEALAIMYSLPHVLLMWGMLCFVVALSIVIFASDNVVMRAMIAPNWALIAVLALWPVWWSKDFLYPFRTWLLQKKQGAPPIV</sequence>
<keyword evidence="3" id="KW-1185">Reference proteome</keyword>
<dbReference type="EMBL" id="KN839854">
    <property type="protein sequence ID" value="KIJ62632.1"/>
    <property type="molecule type" value="Genomic_DNA"/>
</dbReference>
<keyword evidence="1" id="KW-0812">Transmembrane</keyword>